<evidence type="ECO:0000313" key="2">
    <source>
        <dbReference type="Proteomes" id="UP000070121"/>
    </source>
</evidence>
<proteinExistence type="predicted"/>
<reference evidence="1 2" key="1">
    <citation type="submission" date="2014-02" db="EMBL/GenBank/DDBJ databases">
        <title>The genome sequence of Colletotrichum salicis CBS 607.94.</title>
        <authorList>
            <person name="Baroncelli R."/>
            <person name="Thon M.R."/>
        </authorList>
    </citation>
    <scope>NUCLEOTIDE SEQUENCE [LARGE SCALE GENOMIC DNA]</scope>
    <source>
        <strain evidence="1 2">CBS 607.94</strain>
    </source>
</reference>
<gene>
    <name evidence="1" type="ORF">CSAL01_08187</name>
</gene>
<organism evidence="1 2">
    <name type="scientific">Colletotrichum salicis</name>
    <dbReference type="NCBI Taxonomy" id="1209931"/>
    <lineage>
        <taxon>Eukaryota</taxon>
        <taxon>Fungi</taxon>
        <taxon>Dikarya</taxon>
        <taxon>Ascomycota</taxon>
        <taxon>Pezizomycotina</taxon>
        <taxon>Sordariomycetes</taxon>
        <taxon>Hypocreomycetidae</taxon>
        <taxon>Glomerellales</taxon>
        <taxon>Glomerellaceae</taxon>
        <taxon>Colletotrichum</taxon>
        <taxon>Colletotrichum acutatum species complex</taxon>
    </lineage>
</organism>
<name>A0A135UUU3_9PEZI</name>
<dbReference type="OrthoDB" id="4851079at2759"/>
<accession>A0A135UUU3</accession>
<evidence type="ECO:0000313" key="1">
    <source>
        <dbReference type="EMBL" id="KXH64169.1"/>
    </source>
</evidence>
<protein>
    <submittedName>
        <fullName evidence="1">Uncharacterized protein</fullName>
    </submittedName>
</protein>
<sequence length="614" mass="70344">MSFPDTTVRARISKDWIPFEDPQTRGIRNYRWDKLVQGTDGIIRDPAEKIYDRYLWFEVYGPEDFAWGLHCNPQKFKDRLIVPERYLEIGPRLASCSCKKLDKSAPVVKADKNIERPFEHLLVTFLKSCESQNHALGFAGVSLRQLDMLKEPGEIASIAKKMVQGFENMGTLDLFRDSMPSLKDIISKVTEYNKLSAEERDDLDTKCVLYITVYHGEDEVFPYNFTAHCYWKMSTEGSKYVESQRQKIESTLPSRYSVNHYEYMKNFLKEPNRKWAIYPIAKMEKPYPSEGPAWHTWAEQAIIALYDAYHPGMRDMSWEGLNNPATCLPGHVASILTRIAGSITASRAFSSLARPNFTVRFDSESGLDWNSPVLELYRIKNGLWTGPEKLRHILTGPGPPCRVEDNGDPRDPKRLVVTFFTRKMPQGVYTEDATQALRLPLSRNAGGSDWGIREGDYVIPAVEITTSSTRHPYSHKDFLSVGPYDTFLEMLKVPIASSIRMQTEISRPVFFTESHNAEIPKKIDHYRPELLPNEEMKKYRDGTYEFKEADWYSTDKTNWQKPVVIKSKNIDGVASQAVEAAGHKEKVDDGNVKCKEMGRFVYDSTTALDPEEGI</sequence>
<dbReference type="STRING" id="1209931.A0A135UUU3"/>
<keyword evidence="2" id="KW-1185">Reference proteome</keyword>
<comment type="caution">
    <text evidence="1">The sequence shown here is derived from an EMBL/GenBank/DDBJ whole genome shotgun (WGS) entry which is preliminary data.</text>
</comment>
<dbReference type="Proteomes" id="UP000070121">
    <property type="component" value="Unassembled WGS sequence"/>
</dbReference>
<dbReference type="AlphaFoldDB" id="A0A135UUU3"/>
<dbReference type="EMBL" id="JFFI01001005">
    <property type="protein sequence ID" value="KXH64169.1"/>
    <property type="molecule type" value="Genomic_DNA"/>
</dbReference>